<reference evidence="7 8" key="1">
    <citation type="journal article" date="2024" name="Appl. Environ. Microbiol.">
        <title>Pontiella agarivorans sp. nov., a novel marine anaerobic bacterium capable of degrading macroalgal polysaccharides and fixing nitrogen.</title>
        <authorList>
            <person name="Liu N."/>
            <person name="Kivenson V."/>
            <person name="Peng X."/>
            <person name="Cui Z."/>
            <person name="Lankiewicz T.S."/>
            <person name="Gosselin K.M."/>
            <person name="English C.J."/>
            <person name="Blair E.M."/>
            <person name="O'Malley M.A."/>
            <person name="Valentine D.L."/>
        </authorList>
    </citation>
    <scope>NUCLEOTIDE SEQUENCE [LARGE SCALE GENOMIC DNA]</scope>
    <source>
        <strain evidence="7 8">NLcol2</strain>
    </source>
</reference>
<evidence type="ECO:0000313" key="7">
    <source>
        <dbReference type="EMBL" id="MDZ8117925.1"/>
    </source>
</evidence>
<feature type="domain" description="Sodium/calcium exchanger membrane region" evidence="6">
    <location>
        <begin position="22"/>
        <end position="157"/>
    </location>
</feature>
<protein>
    <recommendedName>
        <fullName evidence="6">Sodium/calcium exchanger membrane region domain-containing protein</fullName>
    </recommendedName>
</protein>
<feature type="transmembrane region" description="Helical" evidence="5">
    <location>
        <begin position="217"/>
        <end position="240"/>
    </location>
</feature>
<comment type="caution">
    <text evidence="7">The sequence shown here is derived from an EMBL/GenBank/DDBJ whole genome shotgun (WGS) entry which is preliminary data.</text>
</comment>
<evidence type="ECO:0000256" key="1">
    <source>
        <dbReference type="ARBA" id="ARBA00004141"/>
    </source>
</evidence>
<evidence type="ECO:0000256" key="5">
    <source>
        <dbReference type="SAM" id="Phobius"/>
    </source>
</evidence>
<sequence>MEKTVGRIRRAVLEFMLLDLTILIFSAAVIVAAVRFLLVPGIGRIGAALQFTNKLRGQIIGYATSVPEFTVLTAGALNGVFNAGMWNIASSNVINWVLFLITVFVLRQQPDLKHRGFIDEHVFGILSVVIPLAMFAVGIGTGMGTAIGLLAFFVFYKVMDKRLNKTGKVAPLPPGAENGTVWGGGLMLIFGVAAILVAGRFLGISAGALVIQLSVPAWAVGWILGLVTSVCELSSFIEIYRIHKPQDSPTHIKDTQEALDALVASNIANLGLILPLGMMIYLAVS</sequence>
<evidence type="ECO:0000256" key="2">
    <source>
        <dbReference type="ARBA" id="ARBA00022692"/>
    </source>
</evidence>
<accession>A0ABU5MUS7</accession>
<evidence type="ECO:0000256" key="3">
    <source>
        <dbReference type="ARBA" id="ARBA00022989"/>
    </source>
</evidence>
<dbReference type="EMBL" id="JARVCO010000006">
    <property type="protein sequence ID" value="MDZ8117925.1"/>
    <property type="molecule type" value="Genomic_DNA"/>
</dbReference>
<feature type="transmembrane region" description="Helical" evidence="5">
    <location>
        <begin position="59"/>
        <end position="81"/>
    </location>
</feature>
<evidence type="ECO:0000259" key="6">
    <source>
        <dbReference type="Pfam" id="PF01699"/>
    </source>
</evidence>
<feature type="transmembrane region" description="Helical" evidence="5">
    <location>
        <begin position="93"/>
        <end position="110"/>
    </location>
</feature>
<dbReference type="Gene3D" id="1.20.1420.30">
    <property type="entry name" value="NCX, central ion-binding region"/>
    <property type="match status" value="1"/>
</dbReference>
<keyword evidence="4 5" id="KW-0472">Membrane</keyword>
<dbReference type="RefSeq" id="WP_322607725.1">
    <property type="nucleotide sequence ID" value="NZ_JARVCO010000006.1"/>
</dbReference>
<keyword evidence="2 5" id="KW-0812">Transmembrane</keyword>
<evidence type="ECO:0000313" key="8">
    <source>
        <dbReference type="Proteomes" id="UP001290861"/>
    </source>
</evidence>
<name>A0ABU5MUS7_9BACT</name>
<dbReference type="InterPro" id="IPR044880">
    <property type="entry name" value="NCX_ion-bd_dom_sf"/>
</dbReference>
<dbReference type="Pfam" id="PF01699">
    <property type="entry name" value="Na_Ca_ex"/>
    <property type="match status" value="1"/>
</dbReference>
<feature type="transmembrane region" description="Helical" evidence="5">
    <location>
        <begin position="261"/>
        <end position="284"/>
    </location>
</feature>
<evidence type="ECO:0000256" key="4">
    <source>
        <dbReference type="ARBA" id="ARBA00023136"/>
    </source>
</evidence>
<organism evidence="7 8">
    <name type="scientific">Pontiella agarivorans</name>
    <dbReference type="NCBI Taxonomy" id="3038953"/>
    <lineage>
        <taxon>Bacteria</taxon>
        <taxon>Pseudomonadati</taxon>
        <taxon>Kiritimatiellota</taxon>
        <taxon>Kiritimatiellia</taxon>
        <taxon>Kiritimatiellales</taxon>
        <taxon>Pontiellaceae</taxon>
        <taxon>Pontiella</taxon>
    </lineage>
</organism>
<dbReference type="InterPro" id="IPR004837">
    <property type="entry name" value="NaCa_Exmemb"/>
</dbReference>
<feature type="transmembrane region" description="Helical" evidence="5">
    <location>
        <begin position="186"/>
        <end position="211"/>
    </location>
</feature>
<keyword evidence="8" id="KW-1185">Reference proteome</keyword>
<feature type="transmembrane region" description="Helical" evidence="5">
    <location>
        <begin position="122"/>
        <end position="155"/>
    </location>
</feature>
<gene>
    <name evidence="7" type="ORF">P9H32_04735</name>
</gene>
<proteinExistence type="predicted"/>
<feature type="transmembrane region" description="Helical" evidence="5">
    <location>
        <begin position="12"/>
        <end position="39"/>
    </location>
</feature>
<dbReference type="Proteomes" id="UP001290861">
    <property type="component" value="Unassembled WGS sequence"/>
</dbReference>
<keyword evidence="3 5" id="KW-1133">Transmembrane helix</keyword>
<comment type="subcellular location">
    <subcellularLocation>
        <location evidence="1">Membrane</location>
        <topology evidence="1">Multi-pass membrane protein</topology>
    </subcellularLocation>
</comment>